<evidence type="ECO:0000313" key="4">
    <source>
        <dbReference type="Proteomes" id="UP001056012"/>
    </source>
</evidence>
<feature type="chain" id="PRO_5040392633" evidence="2">
    <location>
        <begin position="18"/>
        <end position="193"/>
    </location>
</feature>
<dbReference type="EMBL" id="CP089277">
    <property type="protein sequence ID" value="USP78047.1"/>
    <property type="molecule type" value="Genomic_DNA"/>
</dbReference>
<feature type="signal peptide" evidence="2">
    <location>
        <begin position="1"/>
        <end position="17"/>
    </location>
</feature>
<reference evidence="3" key="1">
    <citation type="submission" date="2021-12" db="EMBL/GenBank/DDBJ databases">
        <title>Curvularia clavata genome.</title>
        <authorList>
            <person name="Cao Y."/>
        </authorList>
    </citation>
    <scope>NUCLEOTIDE SEQUENCE</scope>
    <source>
        <strain evidence="3">Yc1106</strain>
    </source>
</reference>
<keyword evidence="2" id="KW-0732">Signal</keyword>
<gene>
    <name evidence="3" type="ORF">yc1106_05321</name>
</gene>
<dbReference type="VEuPathDB" id="FungiDB:yc1106_05321"/>
<evidence type="ECO:0000313" key="3">
    <source>
        <dbReference type="EMBL" id="USP78047.1"/>
    </source>
</evidence>
<evidence type="ECO:0000256" key="1">
    <source>
        <dbReference type="SAM" id="MobiDB-lite"/>
    </source>
</evidence>
<keyword evidence="4" id="KW-1185">Reference proteome</keyword>
<dbReference type="AlphaFoldDB" id="A0A9Q8Z9H1"/>
<name>A0A9Q8Z9H1_CURCL</name>
<evidence type="ECO:0000256" key="2">
    <source>
        <dbReference type="SAM" id="SignalP"/>
    </source>
</evidence>
<proteinExistence type="predicted"/>
<accession>A0A9Q8Z9H1</accession>
<organism evidence="3 4">
    <name type="scientific">Curvularia clavata</name>
    <dbReference type="NCBI Taxonomy" id="95742"/>
    <lineage>
        <taxon>Eukaryota</taxon>
        <taxon>Fungi</taxon>
        <taxon>Dikarya</taxon>
        <taxon>Ascomycota</taxon>
        <taxon>Pezizomycotina</taxon>
        <taxon>Dothideomycetes</taxon>
        <taxon>Pleosporomycetidae</taxon>
        <taxon>Pleosporales</taxon>
        <taxon>Pleosporineae</taxon>
        <taxon>Pleosporaceae</taxon>
        <taxon>Curvularia</taxon>
    </lineage>
</organism>
<protein>
    <submittedName>
        <fullName evidence="3">Uncharacterized protein</fullName>
    </submittedName>
</protein>
<feature type="region of interest" description="Disordered" evidence="1">
    <location>
        <begin position="160"/>
        <end position="193"/>
    </location>
</feature>
<sequence>MMKSVIFISLVTSLALGAPTPEPLEVGLGIPAVVVDGHPIKIPEQKRGLADDGGLKSRFSVGDHTIEAGGGAISVGGHAVGGAVGNDPGSSISIHIRSSDSDPAVTPELLDARIKKRGVRFISGAPAIGIGTSAVGGSVLISGDSDAKPVPGKHGGGVANLTTKQGGNGGNALVPGSRAGDGGNGGIVIESSK</sequence>
<dbReference type="OrthoDB" id="3692200at2759"/>
<dbReference type="Proteomes" id="UP001056012">
    <property type="component" value="Chromosome 4"/>
</dbReference>